<feature type="transmembrane region" description="Helical" evidence="1">
    <location>
        <begin position="170"/>
        <end position="188"/>
    </location>
</feature>
<feature type="transmembrane region" description="Helical" evidence="1">
    <location>
        <begin position="464"/>
        <end position="488"/>
    </location>
</feature>
<feature type="transmembrane region" description="Helical" evidence="1">
    <location>
        <begin position="42"/>
        <end position="65"/>
    </location>
</feature>
<evidence type="ECO:0000256" key="1">
    <source>
        <dbReference type="SAM" id="Phobius"/>
    </source>
</evidence>
<comment type="caution">
    <text evidence="3">The sequence shown here is derived from an EMBL/GenBank/DDBJ whole genome shotgun (WGS) entry which is preliminary data.</text>
</comment>
<evidence type="ECO:0000313" key="3">
    <source>
        <dbReference type="EMBL" id="MCZ0925662.1"/>
    </source>
</evidence>
<evidence type="ECO:0000259" key="2">
    <source>
        <dbReference type="Pfam" id="PF01970"/>
    </source>
</evidence>
<dbReference type="PANTHER" id="PTHR35342:SF5">
    <property type="entry name" value="TRICARBOXYLIC TRANSPORT PROTEIN"/>
    <property type="match status" value="1"/>
</dbReference>
<feature type="transmembrane region" description="Helical" evidence="1">
    <location>
        <begin position="435"/>
        <end position="452"/>
    </location>
</feature>
<feature type="transmembrane region" description="Helical" evidence="1">
    <location>
        <begin position="330"/>
        <end position="350"/>
    </location>
</feature>
<protein>
    <submittedName>
        <fullName evidence="3">Tripartite tricarboxylate transporter permease</fullName>
    </submittedName>
</protein>
<evidence type="ECO:0000313" key="4">
    <source>
        <dbReference type="Proteomes" id="UP001321125"/>
    </source>
</evidence>
<dbReference type="EMBL" id="JAKNQU010000001">
    <property type="protein sequence ID" value="MCZ0925662.1"/>
    <property type="molecule type" value="Genomic_DNA"/>
</dbReference>
<feature type="transmembrane region" description="Helical" evidence="1">
    <location>
        <begin position="391"/>
        <end position="407"/>
    </location>
</feature>
<dbReference type="PANTHER" id="PTHR35342">
    <property type="entry name" value="TRICARBOXYLIC TRANSPORT PROTEIN"/>
    <property type="match status" value="1"/>
</dbReference>
<sequence>MIDFSILQQGLAMLASPWTFLALSGGLAGGILIGALPGLTATMAVAVLAPFTFFMDATIGIPFLLGIYKGAIYGGSIPAILVNTPGTAAAAASARDGYALTLQGKSRKALELSLFSSVVADLMATLVLIVVAIPLASIAIRFGSPEFALLYLIALTMIATVSGGNAAKGLAAAGLGLLVACIGLDPMSGYQRFTFGNTDLLAGVSLIPLMIGMFALSEILMQLTHPPEGQQTAGDVEHGGERLRWAEFWVLRPTILRSTSLGTFLGSLPGLGAEIACWIAYGLARGRSREPERFGEGSLEGLAAAEAGNNAVVPSALIPMTVFGIPGDTITAVLIGALMAQGMMPGPLLIQQNPGFLFGLFMVLLVTNLLLLVFGLFAIRWLKQVTRIPHAVLYPCVLLLCVCGAYAVNSSTFDLLILVFGGGAGYLMRRTGFPIAPLIIGLLLGPGFESALRQSLVFSNGSLAIFWSRPISLVLLCLLVLVIAFLAWRGLKPKGATLRLPWSRRKKPHNANGGDS</sequence>
<feature type="transmembrane region" description="Helical" evidence="1">
    <location>
        <begin position="72"/>
        <end position="94"/>
    </location>
</feature>
<feature type="transmembrane region" description="Helical" evidence="1">
    <location>
        <begin position="261"/>
        <end position="284"/>
    </location>
</feature>
<keyword evidence="1" id="KW-0472">Membrane</keyword>
<keyword evidence="1" id="KW-0812">Transmembrane</keyword>
<keyword evidence="4" id="KW-1185">Reference proteome</keyword>
<dbReference type="RefSeq" id="WP_199285014.1">
    <property type="nucleotide sequence ID" value="NZ_JAKNQU010000001.1"/>
</dbReference>
<reference evidence="3 4" key="1">
    <citation type="submission" date="2022-02" db="EMBL/GenBank/DDBJ databases">
        <title>Study of halophilic communities from a Mexican lake.</title>
        <authorList>
            <person name="Hernandez-Soto L.M."/>
            <person name="Martinez-Abarca F."/>
            <person name="Ramirez-Saad H.C."/>
            <person name="Aguirre-Garrido J.F."/>
        </authorList>
    </citation>
    <scope>NUCLEOTIDE SEQUENCE [LARGE SCALE GENOMIC DNA]</scope>
    <source>
        <strain evidence="3 4">Hjan13</strain>
    </source>
</reference>
<feature type="transmembrane region" description="Helical" evidence="1">
    <location>
        <begin position="356"/>
        <end position="379"/>
    </location>
</feature>
<keyword evidence="1" id="KW-1133">Transmembrane helix</keyword>
<dbReference type="InterPro" id="IPR002823">
    <property type="entry name" value="DUF112_TM"/>
</dbReference>
<feature type="transmembrane region" description="Helical" evidence="1">
    <location>
        <begin position="200"/>
        <end position="221"/>
    </location>
</feature>
<organism evidence="3 4">
    <name type="scientific">Vreelandella janggokensis</name>
    <dbReference type="NCBI Taxonomy" id="370767"/>
    <lineage>
        <taxon>Bacteria</taxon>
        <taxon>Pseudomonadati</taxon>
        <taxon>Pseudomonadota</taxon>
        <taxon>Gammaproteobacteria</taxon>
        <taxon>Oceanospirillales</taxon>
        <taxon>Halomonadaceae</taxon>
        <taxon>Vreelandella</taxon>
    </lineage>
</organism>
<name>A0ABT4IPR7_9GAMM</name>
<feature type="transmembrane region" description="Helical" evidence="1">
    <location>
        <begin position="114"/>
        <end position="140"/>
    </location>
</feature>
<feature type="transmembrane region" description="Helical" evidence="1">
    <location>
        <begin position="12"/>
        <end position="36"/>
    </location>
</feature>
<accession>A0ABT4IPR7</accession>
<proteinExistence type="predicted"/>
<feature type="domain" description="DUF112" evidence="2">
    <location>
        <begin position="21"/>
        <end position="440"/>
    </location>
</feature>
<dbReference type="Pfam" id="PF01970">
    <property type="entry name" value="TctA"/>
    <property type="match status" value="1"/>
</dbReference>
<gene>
    <name evidence="3" type="ORF">L0635_01025</name>
</gene>
<feature type="transmembrane region" description="Helical" evidence="1">
    <location>
        <begin position="147"/>
        <end position="164"/>
    </location>
</feature>
<dbReference type="Proteomes" id="UP001321125">
    <property type="component" value="Unassembled WGS sequence"/>
</dbReference>